<organism evidence="4 5">
    <name type="scientific">candidate division WWE3 bacterium RIFCSPHIGHO2_01_FULL_48_15</name>
    <dbReference type="NCBI Taxonomy" id="1802619"/>
    <lineage>
        <taxon>Bacteria</taxon>
        <taxon>Katanobacteria</taxon>
    </lineage>
</organism>
<evidence type="ECO:0000256" key="2">
    <source>
        <dbReference type="SAM" id="Phobius"/>
    </source>
</evidence>
<dbReference type="Proteomes" id="UP000179005">
    <property type="component" value="Unassembled WGS sequence"/>
</dbReference>
<keyword evidence="2" id="KW-0472">Membrane</keyword>
<feature type="chain" id="PRO_5009514977" description="Peptidase M23 domain-containing protein" evidence="3">
    <location>
        <begin position="43"/>
        <end position="300"/>
    </location>
</feature>
<evidence type="ECO:0000313" key="4">
    <source>
        <dbReference type="EMBL" id="OGC55976.1"/>
    </source>
</evidence>
<dbReference type="STRING" id="1802619.A2797_01240"/>
<protein>
    <recommendedName>
        <fullName evidence="6">Peptidase M23 domain-containing protein</fullName>
    </recommendedName>
</protein>
<evidence type="ECO:0008006" key="6">
    <source>
        <dbReference type="Google" id="ProtNLM"/>
    </source>
</evidence>
<feature type="transmembrane region" description="Helical" evidence="2">
    <location>
        <begin position="174"/>
        <end position="194"/>
    </location>
</feature>
<dbReference type="AlphaFoldDB" id="A0A1F4VFD8"/>
<evidence type="ECO:0000256" key="3">
    <source>
        <dbReference type="SAM" id="SignalP"/>
    </source>
</evidence>
<feature type="signal peptide" evidence="3">
    <location>
        <begin position="1"/>
        <end position="42"/>
    </location>
</feature>
<evidence type="ECO:0000313" key="5">
    <source>
        <dbReference type="Proteomes" id="UP000179005"/>
    </source>
</evidence>
<feature type="compositionally biased region" description="Basic residues" evidence="1">
    <location>
        <begin position="277"/>
        <end position="288"/>
    </location>
</feature>
<accession>A0A1F4VFD8</accession>
<feature type="region of interest" description="Disordered" evidence="1">
    <location>
        <begin position="270"/>
        <end position="300"/>
    </location>
</feature>
<keyword evidence="3" id="KW-0732">Signal</keyword>
<evidence type="ECO:0000256" key="1">
    <source>
        <dbReference type="SAM" id="MobiDB-lite"/>
    </source>
</evidence>
<keyword evidence="2" id="KW-0812">Transmembrane</keyword>
<keyword evidence="2" id="KW-1133">Transmembrane helix</keyword>
<reference evidence="4 5" key="1">
    <citation type="journal article" date="2016" name="Nat. Commun.">
        <title>Thousands of microbial genomes shed light on interconnected biogeochemical processes in an aquifer system.</title>
        <authorList>
            <person name="Anantharaman K."/>
            <person name="Brown C.T."/>
            <person name="Hug L.A."/>
            <person name="Sharon I."/>
            <person name="Castelle C.J."/>
            <person name="Probst A.J."/>
            <person name="Thomas B.C."/>
            <person name="Singh A."/>
            <person name="Wilkins M.J."/>
            <person name="Karaoz U."/>
            <person name="Brodie E.L."/>
            <person name="Williams K.H."/>
            <person name="Hubbard S.S."/>
            <person name="Banfield J.F."/>
        </authorList>
    </citation>
    <scope>NUCLEOTIDE SEQUENCE [LARGE SCALE GENOMIC DNA]</scope>
</reference>
<proteinExistence type="predicted"/>
<dbReference type="EMBL" id="MEVC01000006">
    <property type="protein sequence ID" value="OGC55976.1"/>
    <property type="molecule type" value="Genomic_DNA"/>
</dbReference>
<name>A0A1F4VFD8_UNCKA</name>
<comment type="caution">
    <text evidence="4">The sequence shown here is derived from an EMBL/GenBank/DDBJ whole genome shotgun (WGS) entry which is preliminary data.</text>
</comment>
<gene>
    <name evidence="4" type="ORF">A2797_01240</name>
</gene>
<sequence>MTLEQSERSYIHFAIVKAMFKSIAALLTTALLITLTSNPGYAAETQWDGDYDLATSGPCGDPYNLALNGETFTVSGGEIYNPWGENAVIDSEGYAVYVHDTGSSKTTIYLLFQKSEGKTILSGVWRSVRVGRFTGETGECTGEIYGERSGFALDDIFSFLSYLIPNGENGIYDLIPIISIGGILFGIWAIIYGIRQNALRRLPKPPVEEVQQIVGRIQPQAELAPQPAPQPQPSIAPKESRWKKLWKTLFGRGGKRPVYPGKFPEAEGEVWPELHPRKVPPKGPKPKMGRSVPTGPKYEK</sequence>